<dbReference type="EMBL" id="BAAATD010000002">
    <property type="protein sequence ID" value="GAA2583630.1"/>
    <property type="molecule type" value="Genomic_DNA"/>
</dbReference>
<comment type="similarity">
    <text evidence="2">Belongs to the ABC transporter superfamily.</text>
</comment>
<evidence type="ECO:0000256" key="1">
    <source>
        <dbReference type="ARBA" id="ARBA00004651"/>
    </source>
</evidence>
<dbReference type="InterPro" id="IPR003439">
    <property type="entry name" value="ABC_transporter-like_ATP-bd"/>
</dbReference>
<evidence type="ECO:0000259" key="11">
    <source>
        <dbReference type="PROSITE" id="PS50893"/>
    </source>
</evidence>
<dbReference type="SMART" id="SM00382">
    <property type="entry name" value="AAA"/>
    <property type="match status" value="1"/>
</dbReference>
<evidence type="ECO:0000313" key="12">
    <source>
        <dbReference type="EMBL" id="GAA2583630.1"/>
    </source>
</evidence>
<evidence type="ECO:0000256" key="9">
    <source>
        <dbReference type="ARBA" id="ARBA00023136"/>
    </source>
</evidence>
<evidence type="ECO:0000256" key="8">
    <source>
        <dbReference type="ARBA" id="ARBA00022989"/>
    </source>
</evidence>
<accession>A0ABN3PKJ0</accession>
<feature type="transmembrane region" description="Helical" evidence="10">
    <location>
        <begin position="39"/>
        <end position="59"/>
    </location>
</feature>
<evidence type="ECO:0000256" key="10">
    <source>
        <dbReference type="SAM" id="Phobius"/>
    </source>
</evidence>
<comment type="caution">
    <text evidence="12">The sequence shown here is derived from an EMBL/GenBank/DDBJ whole genome shotgun (WGS) entry which is preliminary data.</text>
</comment>
<protein>
    <recommendedName>
        <fullName evidence="11">ABC transporter domain-containing protein</fullName>
    </recommendedName>
</protein>
<keyword evidence="13" id="KW-1185">Reference proteome</keyword>
<dbReference type="InterPro" id="IPR003593">
    <property type="entry name" value="AAA+_ATPase"/>
</dbReference>
<evidence type="ECO:0000313" key="13">
    <source>
        <dbReference type="Proteomes" id="UP001501509"/>
    </source>
</evidence>
<keyword evidence="6" id="KW-0547">Nucleotide-binding</keyword>
<proteinExistence type="inferred from homology"/>
<dbReference type="SUPFAM" id="SSF52540">
    <property type="entry name" value="P-loop containing nucleoside triphosphate hydrolases"/>
    <property type="match status" value="1"/>
</dbReference>
<dbReference type="PANTHER" id="PTHR43335">
    <property type="entry name" value="ABC TRANSPORTER, ATP-BINDING PROTEIN"/>
    <property type="match status" value="1"/>
</dbReference>
<keyword evidence="3" id="KW-0813">Transport</keyword>
<reference evidence="12 13" key="1">
    <citation type="journal article" date="2019" name="Int. J. Syst. Evol. Microbiol.">
        <title>The Global Catalogue of Microorganisms (GCM) 10K type strain sequencing project: providing services to taxonomists for standard genome sequencing and annotation.</title>
        <authorList>
            <consortium name="The Broad Institute Genomics Platform"/>
            <consortium name="The Broad Institute Genome Sequencing Center for Infectious Disease"/>
            <person name="Wu L."/>
            <person name="Ma J."/>
        </authorList>
    </citation>
    <scope>NUCLEOTIDE SEQUENCE [LARGE SCALE GENOMIC DNA]</scope>
    <source>
        <strain evidence="12 13">JCM 6833</strain>
    </source>
</reference>
<dbReference type="PROSITE" id="PS50893">
    <property type="entry name" value="ABC_TRANSPORTER_2"/>
    <property type="match status" value="1"/>
</dbReference>
<keyword evidence="4" id="KW-1003">Cell membrane</keyword>
<keyword evidence="5 10" id="KW-0812">Transmembrane</keyword>
<evidence type="ECO:0000256" key="6">
    <source>
        <dbReference type="ARBA" id="ARBA00022741"/>
    </source>
</evidence>
<comment type="subcellular location">
    <subcellularLocation>
        <location evidence="1">Cell membrane</location>
        <topology evidence="1">Multi-pass membrane protein</topology>
    </subcellularLocation>
</comment>
<dbReference type="Proteomes" id="UP001501509">
    <property type="component" value="Unassembled WGS sequence"/>
</dbReference>
<dbReference type="InterPro" id="IPR027417">
    <property type="entry name" value="P-loop_NTPase"/>
</dbReference>
<dbReference type="Gene3D" id="3.40.50.300">
    <property type="entry name" value="P-loop containing nucleotide triphosphate hydrolases"/>
    <property type="match status" value="1"/>
</dbReference>
<gene>
    <name evidence="12" type="ORF">GCM10010411_15430</name>
</gene>
<name>A0ABN3PKJ0_9ACTN</name>
<evidence type="ECO:0000256" key="4">
    <source>
        <dbReference type="ARBA" id="ARBA00022475"/>
    </source>
</evidence>
<evidence type="ECO:0000256" key="7">
    <source>
        <dbReference type="ARBA" id="ARBA00022840"/>
    </source>
</evidence>
<keyword evidence="8 10" id="KW-1133">Transmembrane helix</keyword>
<evidence type="ECO:0000256" key="5">
    <source>
        <dbReference type="ARBA" id="ARBA00022692"/>
    </source>
</evidence>
<sequence>MDPALWWVFGAVGAVIAATVVAALVDLARHDVRYLPKPVWAAIIVLVSYPTGLILYFVLGRLPGAPVPTADQAERDMAERAAGREPISVLGAPLPLTAPAAPAAPDDGRTVLVTEGLGKTFGDTVALDGVDLVVTKGSSYGLIGPNGAGKTTLLYVLTGLRKPTLGSVRLAVPRHRIGFLVDTPRFEPWLTAGEVVDLARHLTGPDIPEGAVASALDQVGLAAEADRRAGSFSRGMLQRLGLATCLVGDPEVLILDEPAAALDPVGRRAVLDLIGRLAQTKTVLLSTHILADVQEVCDTVGVIDKGRLRYQGPLADLLAHTRSACLLHVRPPCTALVESLRRASWLTEVAEHGPGRLRLVVSDAERAEREIPALVAEHGNSLMLFQPATDLETAFLELVS</sequence>
<dbReference type="RefSeq" id="WP_344539111.1">
    <property type="nucleotide sequence ID" value="NZ_BAAATD010000002.1"/>
</dbReference>
<evidence type="ECO:0000256" key="3">
    <source>
        <dbReference type="ARBA" id="ARBA00022448"/>
    </source>
</evidence>
<evidence type="ECO:0000256" key="2">
    <source>
        <dbReference type="ARBA" id="ARBA00005417"/>
    </source>
</evidence>
<organism evidence="12 13">
    <name type="scientific">Actinomadura fulvescens</name>
    <dbReference type="NCBI Taxonomy" id="46160"/>
    <lineage>
        <taxon>Bacteria</taxon>
        <taxon>Bacillati</taxon>
        <taxon>Actinomycetota</taxon>
        <taxon>Actinomycetes</taxon>
        <taxon>Streptosporangiales</taxon>
        <taxon>Thermomonosporaceae</taxon>
        <taxon>Actinomadura</taxon>
    </lineage>
</organism>
<keyword evidence="9 10" id="KW-0472">Membrane</keyword>
<dbReference type="InterPro" id="IPR027379">
    <property type="entry name" value="CLS_N"/>
</dbReference>
<dbReference type="Pfam" id="PF00005">
    <property type="entry name" value="ABC_tran"/>
    <property type="match status" value="1"/>
</dbReference>
<dbReference type="Pfam" id="PF13396">
    <property type="entry name" value="PLDc_N"/>
    <property type="match status" value="1"/>
</dbReference>
<feature type="domain" description="ABC transporter" evidence="11">
    <location>
        <begin position="112"/>
        <end position="330"/>
    </location>
</feature>
<keyword evidence="7" id="KW-0067">ATP-binding</keyword>
<feature type="transmembrane region" description="Helical" evidence="10">
    <location>
        <begin position="6"/>
        <end position="27"/>
    </location>
</feature>